<organism evidence="1 2">
    <name type="scientific">Spiromyces aspiralis</name>
    <dbReference type="NCBI Taxonomy" id="68401"/>
    <lineage>
        <taxon>Eukaryota</taxon>
        <taxon>Fungi</taxon>
        <taxon>Fungi incertae sedis</taxon>
        <taxon>Zoopagomycota</taxon>
        <taxon>Kickxellomycotina</taxon>
        <taxon>Kickxellomycetes</taxon>
        <taxon>Kickxellales</taxon>
        <taxon>Kickxellaceae</taxon>
        <taxon>Spiromyces</taxon>
    </lineage>
</organism>
<sequence>HRTTKQLAALKFIKPKSSSRGPNADANDKHEIRIEREIKTLSLLYHPHIVRIYDVVRTPRFTMIAMEHIPGGELLQYMRKHGRLKEWEARYFFRQIVSAIDYCHSNCVIHRDLKLENVMLDSDGNVKIIDFGFCNKFYWDRQLDTYCGSPFYAAPEMVKGIKYTGPEVDIWSMGVILFFMLCGRTPFEGENLSEIYARISRGEFILPRTVSEGAGELIHGMLTVDRTRRFTMCQIRTHEWINAGYDKPVSSYVPKRPLIVHNINQSSLKRMTSYGFDPEEVAKALSAEQPTPNPMVTTYHLIEEARTRREKRLAQKQA</sequence>
<dbReference type="Proteomes" id="UP001145114">
    <property type="component" value="Unassembled WGS sequence"/>
</dbReference>
<name>A0ACC1HDL4_9FUNG</name>
<keyword evidence="2" id="KW-1185">Reference proteome</keyword>
<protein>
    <submittedName>
        <fullName evidence="1">Uncharacterized protein</fullName>
    </submittedName>
</protein>
<feature type="non-terminal residue" evidence="1">
    <location>
        <position position="318"/>
    </location>
</feature>
<evidence type="ECO:0000313" key="1">
    <source>
        <dbReference type="EMBL" id="KAJ1672439.1"/>
    </source>
</evidence>
<proteinExistence type="predicted"/>
<comment type="caution">
    <text evidence="1">The sequence shown here is derived from an EMBL/GenBank/DDBJ whole genome shotgun (WGS) entry which is preliminary data.</text>
</comment>
<reference evidence="1" key="1">
    <citation type="submission" date="2022-06" db="EMBL/GenBank/DDBJ databases">
        <title>Phylogenomic reconstructions and comparative analyses of Kickxellomycotina fungi.</title>
        <authorList>
            <person name="Reynolds N.K."/>
            <person name="Stajich J.E."/>
            <person name="Barry K."/>
            <person name="Grigoriev I.V."/>
            <person name="Crous P."/>
            <person name="Smith M.E."/>
        </authorList>
    </citation>
    <scope>NUCLEOTIDE SEQUENCE</scope>
    <source>
        <strain evidence="1">RSA 2271</strain>
    </source>
</reference>
<evidence type="ECO:0000313" key="2">
    <source>
        <dbReference type="Proteomes" id="UP001145114"/>
    </source>
</evidence>
<feature type="non-terminal residue" evidence="1">
    <location>
        <position position="1"/>
    </location>
</feature>
<accession>A0ACC1HDL4</accession>
<gene>
    <name evidence="1" type="ORF">EV182_007175</name>
</gene>
<dbReference type="EMBL" id="JAMZIH010008372">
    <property type="protein sequence ID" value="KAJ1672439.1"/>
    <property type="molecule type" value="Genomic_DNA"/>
</dbReference>